<dbReference type="STRING" id="1178515.SY83_06155"/>
<evidence type="ECO:0000256" key="1">
    <source>
        <dbReference type="ARBA" id="ARBA00022679"/>
    </source>
</evidence>
<proteinExistence type="predicted"/>
<evidence type="ECO:0000256" key="2">
    <source>
        <dbReference type="ARBA" id="ARBA00022737"/>
    </source>
</evidence>
<dbReference type="GO" id="GO:0004792">
    <property type="term" value="F:thiosulfate-cyanide sulfurtransferase activity"/>
    <property type="evidence" value="ECO:0007669"/>
    <property type="project" value="InterPro"/>
</dbReference>
<dbReference type="InterPro" id="IPR001307">
    <property type="entry name" value="Thiosulphate_STrfase_CS"/>
</dbReference>
<keyword evidence="4" id="KW-0670">Pyruvate</keyword>
<dbReference type="InterPro" id="IPR001763">
    <property type="entry name" value="Rhodanese-like_dom"/>
</dbReference>
<gene>
    <name evidence="4" type="ORF">SY83_06155</name>
</gene>
<dbReference type="InterPro" id="IPR036873">
    <property type="entry name" value="Rhodanese-like_dom_sf"/>
</dbReference>
<dbReference type="Pfam" id="PF00581">
    <property type="entry name" value="Rhodanese"/>
    <property type="match status" value="2"/>
</dbReference>
<dbReference type="PATRIC" id="fig|1178515.4.peg.1233"/>
<dbReference type="Gene3D" id="3.40.250.10">
    <property type="entry name" value="Rhodanese-like domain"/>
    <property type="match status" value="2"/>
</dbReference>
<evidence type="ECO:0000313" key="5">
    <source>
        <dbReference type="Proteomes" id="UP000076927"/>
    </source>
</evidence>
<reference evidence="4 5" key="1">
    <citation type="submission" date="2015-01" db="EMBL/GenBank/DDBJ databases">
        <title>Paenibacillus swuensis/DY6/whole genome sequencing.</title>
        <authorList>
            <person name="Kim M.K."/>
            <person name="Srinivasan S."/>
            <person name="Lee J.-J."/>
        </authorList>
    </citation>
    <scope>NUCLEOTIDE SEQUENCE [LARGE SCALE GENOMIC DNA]</scope>
    <source>
        <strain evidence="4 5">DY6</strain>
    </source>
</reference>
<keyword evidence="2" id="KW-0677">Repeat</keyword>
<keyword evidence="1 4" id="KW-0808">Transferase</keyword>
<name>A0A172TPB6_9BACL</name>
<feature type="domain" description="Rhodanese" evidence="3">
    <location>
        <begin position="170"/>
        <end position="280"/>
    </location>
</feature>
<dbReference type="EMBL" id="CP011388">
    <property type="protein sequence ID" value="ANE48754.1"/>
    <property type="molecule type" value="Genomic_DNA"/>
</dbReference>
<dbReference type="PANTHER" id="PTHR11364">
    <property type="entry name" value="THIOSULFATE SULFERTANSFERASE"/>
    <property type="match status" value="1"/>
</dbReference>
<dbReference type="KEGG" id="pswu:SY83_06155"/>
<dbReference type="Proteomes" id="UP000076927">
    <property type="component" value="Chromosome"/>
</dbReference>
<protein>
    <submittedName>
        <fullName evidence="4">3-mercaptopyruvate sulfurtransferase</fullName>
    </submittedName>
</protein>
<dbReference type="InterPro" id="IPR045078">
    <property type="entry name" value="TST/MPST-like"/>
</dbReference>
<accession>A0A172TPB6</accession>
<dbReference type="PROSITE" id="PS00380">
    <property type="entry name" value="RHODANESE_1"/>
    <property type="match status" value="1"/>
</dbReference>
<organism evidence="4 5">
    <name type="scientific">Paenibacillus swuensis</name>
    <dbReference type="NCBI Taxonomy" id="1178515"/>
    <lineage>
        <taxon>Bacteria</taxon>
        <taxon>Bacillati</taxon>
        <taxon>Bacillota</taxon>
        <taxon>Bacilli</taxon>
        <taxon>Bacillales</taxon>
        <taxon>Paenibacillaceae</taxon>
        <taxon>Paenibacillus</taxon>
    </lineage>
</organism>
<feature type="domain" description="Rhodanese" evidence="3">
    <location>
        <begin position="19"/>
        <end position="140"/>
    </location>
</feature>
<dbReference type="CDD" id="cd01449">
    <property type="entry name" value="TST_Repeat_2"/>
    <property type="match status" value="1"/>
</dbReference>
<keyword evidence="5" id="KW-1185">Reference proteome</keyword>
<evidence type="ECO:0000313" key="4">
    <source>
        <dbReference type="EMBL" id="ANE48754.1"/>
    </source>
</evidence>
<dbReference type="SUPFAM" id="SSF52821">
    <property type="entry name" value="Rhodanese/Cell cycle control phosphatase"/>
    <property type="match status" value="2"/>
</dbReference>
<dbReference type="PROSITE" id="PS50206">
    <property type="entry name" value="RHODANESE_3"/>
    <property type="match status" value="2"/>
</dbReference>
<dbReference type="SMART" id="SM00450">
    <property type="entry name" value="RHOD"/>
    <property type="match status" value="2"/>
</dbReference>
<dbReference type="AlphaFoldDB" id="A0A172TPB6"/>
<sequence length="290" mass="31357">MIVMSQNVVSVNWVLARMYEPDVVIVDCRFALGKPESGQAAYEEEHIPGALYLDLERDLSGPKEEDGSGGRHPLPDAATLAGRLGRAGISNETRVVAYDDQGGAMASRLWWLMKYLGHETVYVMDAGFSAWKNAGLPTTSDVRVPIPAQFVASVQHNLLADMYDVQGAIGREGVTLVDSREGARYRGEVEPIDAVAGHIPGARNYFWGEGRDAAGLWKSAEAQAERFSSLSKDGELIVYCGSGVTACPNVMALQDAGFTKVKLYAGSWSDWISYVSNPIDVGDKGARPVL</sequence>
<dbReference type="CDD" id="cd01448">
    <property type="entry name" value="TST_Repeat_1"/>
    <property type="match status" value="1"/>
</dbReference>
<dbReference type="PANTHER" id="PTHR11364:SF27">
    <property type="entry name" value="SULFURTRANSFERASE"/>
    <property type="match status" value="1"/>
</dbReference>
<dbReference type="FunFam" id="3.40.250.10:FF:000035">
    <property type="entry name" value="Thiosulfate sulfurtransferase"/>
    <property type="match status" value="1"/>
</dbReference>
<evidence type="ECO:0000259" key="3">
    <source>
        <dbReference type="PROSITE" id="PS50206"/>
    </source>
</evidence>